<protein>
    <submittedName>
        <fullName evidence="4">Zinc ribbon domain-containing protein</fullName>
    </submittedName>
</protein>
<gene>
    <name evidence="4" type="ORF">NO357_09210</name>
</gene>
<dbReference type="RefSeq" id="WP_306735337.1">
    <property type="nucleotide sequence ID" value="NZ_JANHAX010000002.1"/>
</dbReference>
<evidence type="ECO:0000256" key="2">
    <source>
        <dbReference type="SAM" id="Phobius"/>
    </source>
</evidence>
<dbReference type="InterPro" id="IPR026870">
    <property type="entry name" value="Zinc_ribbon_dom"/>
</dbReference>
<feature type="domain" description="Zinc-ribbon" evidence="3">
    <location>
        <begin position="7"/>
        <end position="29"/>
    </location>
</feature>
<evidence type="ECO:0000313" key="5">
    <source>
        <dbReference type="Proteomes" id="UP001226762"/>
    </source>
</evidence>
<feature type="compositionally biased region" description="Basic and acidic residues" evidence="1">
    <location>
        <begin position="75"/>
        <end position="88"/>
    </location>
</feature>
<evidence type="ECO:0000313" key="4">
    <source>
        <dbReference type="EMBL" id="MDQ2090074.1"/>
    </source>
</evidence>
<feature type="transmembrane region" description="Helical" evidence="2">
    <location>
        <begin position="191"/>
        <end position="213"/>
    </location>
</feature>
<evidence type="ECO:0000259" key="3">
    <source>
        <dbReference type="Pfam" id="PF13240"/>
    </source>
</evidence>
<name>A0AAE3WCG0_9RHOB</name>
<feature type="compositionally biased region" description="Polar residues" evidence="1">
    <location>
        <begin position="56"/>
        <end position="69"/>
    </location>
</feature>
<feature type="region of interest" description="Disordered" evidence="1">
    <location>
        <begin position="29"/>
        <end position="101"/>
    </location>
</feature>
<dbReference type="Pfam" id="PF13240">
    <property type="entry name" value="Zn_Ribbon_1"/>
    <property type="match status" value="1"/>
</dbReference>
<keyword evidence="5" id="KW-1185">Reference proteome</keyword>
<comment type="caution">
    <text evidence="4">The sequence shown here is derived from an EMBL/GenBank/DDBJ whole genome shotgun (WGS) entry which is preliminary data.</text>
</comment>
<keyword evidence="2" id="KW-1133">Transmembrane helix</keyword>
<feature type="transmembrane region" description="Helical" evidence="2">
    <location>
        <begin position="152"/>
        <end position="179"/>
    </location>
</feature>
<organism evidence="4 5">
    <name type="scientific">Marimonas arenosa</name>
    <dbReference type="NCBI Taxonomy" id="1795305"/>
    <lineage>
        <taxon>Bacteria</taxon>
        <taxon>Pseudomonadati</taxon>
        <taxon>Pseudomonadota</taxon>
        <taxon>Alphaproteobacteria</taxon>
        <taxon>Rhodobacterales</taxon>
        <taxon>Paracoccaceae</taxon>
        <taxon>Marimonas</taxon>
    </lineage>
</organism>
<dbReference type="EMBL" id="JANHAX010000002">
    <property type="protein sequence ID" value="MDQ2090074.1"/>
    <property type="molecule type" value="Genomic_DNA"/>
</dbReference>
<feature type="transmembrane region" description="Helical" evidence="2">
    <location>
        <begin position="259"/>
        <end position="280"/>
    </location>
</feature>
<dbReference type="Proteomes" id="UP001226762">
    <property type="component" value="Unassembled WGS sequence"/>
</dbReference>
<feature type="transmembrane region" description="Helical" evidence="2">
    <location>
        <begin position="111"/>
        <end position="132"/>
    </location>
</feature>
<reference evidence="4" key="1">
    <citation type="submission" date="2022-07" db="EMBL/GenBank/DDBJ databases">
        <authorList>
            <person name="Otstavnykh N."/>
            <person name="Isaeva M."/>
            <person name="Bystritskaya E."/>
        </authorList>
    </citation>
    <scope>NUCLEOTIDE SEQUENCE</scope>
    <source>
        <strain evidence="4">KCTC 52189</strain>
    </source>
</reference>
<sequence>MTENPKFCGECGSILPEGALFCGACGSPVAPSKDAVRESSEPRPSFNEPGAPPTPGSENRSQRSETPSAPVQADQKLDPGAAREEADKAVAAAPPDAPGTMSATDIMRSGLSWGIAWLAGWAPLGLFMGYFWEENRLRHAEFFDRYGYDPGWGYTLPGAAVGFGLGGLLGGFVAGVILCKAVPRVCTGIRTRAIIVTLLWLVGWAVAIGSPAMTFLSGYSVSDDTLLFLSFGAALVVSILAAQVALYARAGSPPDLRRLVVTLGWIGAAIMASFSTVGFIGL</sequence>
<keyword evidence="2" id="KW-0812">Transmembrane</keyword>
<reference evidence="4" key="2">
    <citation type="submission" date="2023-02" db="EMBL/GenBank/DDBJ databases">
        <title>'Rhodoalgimonas zhirmunskyi' gen. nov., isolated from a red alga.</title>
        <authorList>
            <person name="Nedashkovskaya O.I."/>
            <person name="Otstavnykh N.Y."/>
            <person name="Bystritskaya E.P."/>
            <person name="Balabanova L.A."/>
            <person name="Isaeva M.P."/>
        </authorList>
    </citation>
    <scope>NUCLEOTIDE SEQUENCE</scope>
    <source>
        <strain evidence="4">KCTC 52189</strain>
    </source>
</reference>
<accession>A0AAE3WCG0</accession>
<dbReference type="AlphaFoldDB" id="A0AAE3WCG0"/>
<proteinExistence type="predicted"/>
<feature type="transmembrane region" description="Helical" evidence="2">
    <location>
        <begin position="225"/>
        <end position="247"/>
    </location>
</feature>
<keyword evidence="2" id="KW-0472">Membrane</keyword>
<evidence type="ECO:0000256" key="1">
    <source>
        <dbReference type="SAM" id="MobiDB-lite"/>
    </source>
</evidence>